<accession>A0A0F9AVJ9</accession>
<protein>
    <submittedName>
        <fullName evidence="1">Uncharacterized protein</fullName>
    </submittedName>
</protein>
<comment type="caution">
    <text evidence="1">The sequence shown here is derived from an EMBL/GenBank/DDBJ whole genome shotgun (WGS) entry which is preliminary data.</text>
</comment>
<reference evidence="1" key="1">
    <citation type="journal article" date="2015" name="Nature">
        <title>Complex archaea that bridge the gap between prokaryotes and eukaryotes.</title>
        <authorList>
            <person name="Spang A."/>
            <person name="Saw J.H."/>
            <person name="Jorgensen S.L."/>
            <person name="Zaremba-Niedzwiedzka K."/>
            <person name="Martijn J."/>
            <person name="Lind A.E."/>
            <person name="van Eijk R."/>
            <person name="Schleper C."/>
            <person name="Guy L."/>
            <person name="Ettema T.J."/>
        </authorList>
    </citation>
    <scope>NUCLEOTIDE SEQUENCE</scope>
</reference>
<proteinExistence type="predicted"/>
<sequence length="57" mass="6610">MDDSIYLMGSEDVRSAAHEMTQAAETMKRASGEMHDTLTRFIEDFRELVVYLKEEPK</sequence>
<gene>
    <name evidence="1" type="ORF">LCGC14_2865800</name>
</gene>
<evidence type="ECO:0000313" key="1">
    <source>
        <dbReference type="EMBL" id="KKK76226.1"/>
    </source>
</evidence>
<dbReference type="EMBL" id="LAZR01055502">
    <property type="protein sequence ID" value="KKK76226.1"/>
    <property type="molecule type" value="Genomic_DNA"/>
</dbReference>
<name>A0A0F9AVJ9_9ZZZZ</name>
<organism evidence="1">
    <name type="scientific">marine sediment metagenome</name>
    <dbReference type="NCBI Taxonomy" id="412755"/>
    <lineage>
        <taxon>unclassified sequences</taxon>
        <taxon>metagenomes</taxon>
        <taxon>ecological metagenomes</taxon>
    </lineage>
</organism>
<dbReference type="AlphaFoldDB" id="A0A0F9AVJ9"/>